<organism evidence="1 2">
    <name type="scientific">Marmota monax</name>
    <name type="common">Woodchuck</name>
    <dbReference type="NCBI Taxonomy" id="9995"/>
    <lineage>
        <taxon>Eukaryota</taxon>
        <taxon>Metazoa</taxon>
        <taxon>Chordata</taxon>
        <taxon>Craniata</taxon>
        <taxon>Vertebrata</taxon>
        <taxon>Euteleostomi</taxon>
        <taxon>Mammalia</taxon>
        <taxon>Eutheria</taxon>
        <taxon>Euarchontoglires</taxon>
        <taxon>Glires</taxon>
        <taxon>Rodentia</taxon>
        <taxon>Sciuromorpha</taxon>
        <taxon>Sciuridae</taxon>
        <taxon>Xerinae</taxon>
        <taxon>Marmotini</taxon>
        <taxon>Marmota</taxon>
    </lineage>
</organism>
<dbReference type="AlphaFoldDB" id="A0A5E4CY02"/>
<feature type="non-terminal residue" evidence="1">
    <location>
        <position position="160"/>
    </location>
</feature>
<accession>A0A5E4CY02</accession>
<comment type="caution">
    <text evidence="1">The sequence shown here is derived from an EMBL/GenBank/DDBJ whole genome shotgun (WGS) entry which is preliminary data.</text>
</comment>
<reference evidence="1" key="1">
    <citation type="submission" date="2019-04" db="EMBL/GenBank/DDBJ databases">
        <authorList>
            <person name="Alioto T."/>
            <person name="Alioto T."/>
        </authorList>
    </citation>
    <scope>NUCLEOTIDE SEQUENCE [LARGE SCALE GENOMIC DNA]</scope>
</reference>
<gene>
    <name evidence="1" type="ORF">MONAX_5E025869</name>
</gene>
<evidence type="ECO:0000313" key="2">
    <source>
        <dbReference type="Proteomes" id="UP000335636"/>
    </source>
</evidence>
<dbReference type="Proteomes" id="UP000335636">
    <property type="component" value="Unassembled WGS sequence"/>
</dbReference>
<dbReference type="EMBL" id="CABDUW010002416">
    <property type="protein sequence ID" value="VTJ86718.1"/>
    <property type="molecule type" value="Genomic_DNA"/>
</dbReference>
<protein>
    <submittedName>
        <fullName evidence="1">Uncharacterized protein</fullName>
    </submittedName>
</protein>
<proteinExistence type="predicted"/>
<evidence type="ECO:0000313" key="1">
    <source>
        <dbReference type="EMBL" id="VTJ86718.1"/>
    </source>
</evidence>
<keyword evidence="2" id="KW-1185">Reference proteome</keyword>
<name>A0A5E4CY02_MARMO</name>
<sequence>MYAPMHTQSRPADAILSPATVNVPHLYRDLRGPLTETHTTVPAKQGVPTRHLKVCPQPGGSSHCIHPCTQLKDTTDVCPAPTFFLKVSSSFNTLQQLLPYARSSSLGDKPVGMGDHMVGASRAVHSPAHLDLPYLREQQPWFSQRPLNRKGWGTLANMCL</sequence>